<dbReference type="GO" id="GO:0071949">
    <property type="term" value="F:FAD binding"/>
    <property type="evidence" value="ECO:0007669"/>
    <property type="project" value="TreeGrafter"/>
</dbReference>
<dbReference type="InterPro" id="IPR004620">
    <property type="entry name" value="MTHF_reductase_bac"/>
</dbReference>
<reference evidence="13 14" key="1">
    <citation type="submission" date="2019-03" db="EMBL/GenBank/DDBJ databases">
        <title>Deep-cultivation of Planctomycetes and their phenomic and genomic characterization uncovers novel biology.</title>
        <authorList>
            <person name="Wiegand S."/>
            <person name="Jogler M."/>
            <person name="Boedeker C."/>
            <person name="Pinto D."/>
            <person name="Vollmers J."/>
            <person name="Rivas-Marin E."/>
            <person name="Kohn T."/>
            <person name="Peeters S.H."/>
            <person name="Heuer A."/>
            <person name="Rast P."/>
            <person name="Oberbeckmann S."/>
            <person name="Bunk B."/>
            <person name="Jeske O."/>
            <person name="Meyerdierks A."/>
            <person name="Storesund J.E."/>
            <person name="Kallscheuer N."/>
            <person name="Luecker S."/>
            <person name="Lage O.M."/>
            <person name="Pohl T."/>
            <person name="Merkel B.J."/>
            <person name="Hornburger P."/>
            <person name="Mueller R.-W."/>
            <person name="Bruemmer F."/>
            <person name="Labrenz M."/>
            <person name="Spormann A.M."/>
            <person name="Op den Camp H."/>
            <person name="Overmann J."/>
            <person name="Amann R."/>
            <person name="Jetten M.S.M."/>
            <person name="Mascher T."/>
            <person name="Medema M.H."/>
            <person name="Devos D.P."/>
            <person name="Kaster A.-K."/>
            <person name="Ovreas L."/>
            <person name="Rohde M."/>
            <person name="Galperin M.Y."/>
            <person name="Jogler C."/>
        </authorList>
    </citation>
    <scope>NUCLEOTIDE SEQUENCE [LARGE SCALE GENOMIC DNA]</scope>
    <source>
        <strain evidence="13 14">V144</strain>
    </source>
</reference>
<keyword evidence="6 12" id="KW-0274">FAD</keyword>
<evidence type="ECO:0000256" key="9">
    <source>
        <dbReference type="ARBA" id="ARBA00023167"/>
    </source>
</evidence>
<comment type="similarity">
    <text evidence="3 12">Belongs to the methylenetetrahydrofolate reductase family.</text>
</comment>
<dbReference type="GO" id="GO:0035999">
    <property type="term" value="P:tetrahydrofolate interconversion"/>
    <property type="evidence" value="ECO:0007669"/>
    <property type="project" value="UniProtKB-UniPathway"/>
</dbReference>
<evidence type="ECO:0000256" key="7">
    <source>
        <dbReference type="ARBA" id="ARBA00023002"/>
    </source>
</evidence>
<accession>A0A517W4X3</accession>
<dbReference type="SUPFAM" id="SSF51730">
    <property type="entry name" value="FAD-linked oxidoreductase"/>
    <property type="match status" value="1"/>
</dbReference>
<dbReference type="RefSeq" id="WP_144990523.1">
    <property type="nucleotide sequence ID" value="NZ_CP037920.1"/>
</dbReference>
<dbReference type="EMBL" id="CP037920">
    <property type="protein sequence ID" value="QDU00294.1"/>
    <property type="molecule type" value="Genomic_DNA"/>
</dbReference>
<keyword evidence="9" id="KW-0486">Methionine biosynthesis</keyword>
<gene>
    <name evidence="13" type="primary">metF</name>
    <name evidence="13" type="ORF">V144x_58070</name>
</gene>
<comment type="cofactor">
    <cofactor evidence="1 12">
        <name>FAD</name>
        <dbReference type="ChEBI" id="CHEBI:57692"/>
    </cofactor>
</comment>
<evidence type="ECO:0000256" key="8">
    <source>
        <dbReference type="ARBA" id="ARBA00023027"/>
    </source>
</evidence>
<evidence type="ECO:0000313" key="14">
    <source>
        <dbReference type="Proteomes" id="UP000318704"/>
    </source>
</evidence>
<dbReference type="PANTHER" id="PTHR45754">
    <property type="entry name" value="METHYLENETETRAHYDROFOLATE REDUCTASE"/>
    <property type="match status" value="1"/>
</dbReference>
<evidence type="ECO:0000256" key="1">
    <source>
        <dbReference type="ARBA" id="ARBA00001974"/>
    </source>
</evidence>
<comment type="pathway">
    <text evidence="10">Amino-acid biosynthesis; L-methionine biosynthesis via de novo pathway.</text>
</comment>
<dbReference type="InterPro" id="IPR003171">
    <property type="entry name" value="Mehydrof_redctse-like"/>
</dbReference>
<evidence type="ECO:0000256" key="12">
    <source>
        <dbReference type="RuleBase" id="RU003862"/>
    </source>
</evidence>
<dbReference type="GO" id="GO:0009086">
    <property type="term" value="P:methionine biosynthetic process"/>
    <property type="evidence" value="ECO:0007669"/>
    <property type="project" value="UniProtKB-KW"/>
</dbReference>
<dbReference type="NCBIfam" id="TIGR00676">
    <property type="entry name" value="fadh2"/>
    <property type="match status" value="1"/>
</dbReference>
<dbReference type="EC" id="1.5.1.54" evidence="12"/>
<evidence type="ECO:0000256" key="4">
    <source>
        <dbReference type="ARBA" id="ARBA00022605"/>
    </source>
</evidence>
<name>A0A517W4X3_9PLAN</name>
<sequence>MTRISELYQSGTFDLSVEIFPPKSEKGDANLFKTLEELIGYQPAFVSCTYGAGGSTSKRTIELCKIIQERFQTSATAHFTCVVSTREELIEWLKNASEAGINNIMALRGDPPEGQETFIPADGGLRYANELVALIREHFPKMGIGVAGYPEVHPDAVDAKTDLANLKRKVDAGADAVYTQLFFNNSCFHDFRERCVQAGIHCPIIPGIMPITEFKRIQRITAMCNSTLPVELKSKLESVQDDSTAQFEIGVEYAIKQCQELIDDGVPGIHFYALNRSPACKRIFEALGFHKR</sequence>
<keyword evidence="7 12" id="KW-0560">Oxidoreductase</keyword>
<keyword evidence="5 12" id="KW-0285">Flavoprotein</keyword>
<dbReference type="PANTHER" id="PTHR45754:SF3">
    <property type="entry name" value="METHYLENETETRAHYDROFOLATE REDUCTASE (NADPH)"/>
    <property type="match status" value="1"/>
</dbReference>
<evidence type="ECO:0000313" key="13">
    <source>
        <dbReference type="EMBL" id="QDU00294.1"/>
    </source>
</evidence>
<dbReference type="AlphaFoldDB" id="A0A517W4X3"/>
<evidence type="ECO:0000256" key="3">
    <source>
        <dbReference type="ARBA" id="ARBA00006743"/>
    </source>
</evidence>
<dbReference type="GO" id="GO:0005829">
    <property type="term" value="C:cytosol"/>
    <property type="evidence" value="ECO:0007669"/>
    <property type="project" value="InterPro"/>
</dbReference>
<keyword evidence="4" id="KW-0028">Amino-acid biosynthesis</keyword>
<dbReference type="GO" id="GO:0106312">
    <property type="term" value="F:methylenetetrahydrofolate reductase (NADH) activity"/>
    <property type="evidence" value="ECO:0007669"/>
    <property type="project" value="UniProtKB-EC"/>
</dbReference>
<dbReference type="InterPro" id="IPR029041">
    <property type="entry name" value="FAD-linked_oxidoreductase-like"/>
</dbReference>
<keyword evidence="8" id="KW-0520">NAD</keyword>
<proteinExistence type="inferred from homology"/>
<dbReference type="KEGG" id="gaw:V144x_58070"/>
<protein>
    <recommendedName>
        <fullName evidence="12">Methylenetetrahydrofolate reductase</fullName>
        <ecNumber evidence="12">1.5.1.54</ecNumber>
    </recommendedName>
</protein>
<organism evidence="13 14">
    <name type="scientific">Gimesia aquarii</name>
    <dbReference type="NCBI Taxonomy" id="2527964"/>
    <lineage>
        <taxon>Bacteria</taxon>
        <taxon>Pseudomonadati</taxon>
        <taxon>Planctomycetota</taxon>
        <taxon>Planctomycetia</taxon>
        <taxon>Planctomycetales</taxon>
        <taxon>Planctomycetaceae</taxon>
        <taxon>Gimesia</taxon>
    </lineage>
</organism>
<dbReference type="Gene3D" id="3.20.20.220">
    <property type="match status" value="1"/>
</dbReference>
<evidence type="ECO:0000256" key="5">
    <source>
        <dbReference type="ARBA" id="ARBA00022630"/>
    </source>
</evidence>
<dbReference type="CDD" id="cd00537">
    <property type="entry name" value="MTHFR"/>
    <property type="match status" value="1"/>
</dbReference>
<comment type="catalytic activity">
    <reaction evidence="11">
        <text>(6S)-5-methyl-5,6,7,8-tetrahydrofolate + NAD(+) = (6R)-5,10-methylene-5,6,7,8-tetrahydrofolate + NADH + H(+)</text>
        <dbReference type="Rhea" id="RHEA:19821"/>
        <dbReference type="ChEBI" id="CHEBI:15378"/>
        <dbReference type="ChEBI" id="CHEBI:15636"/>
        <dbReference type="ChEBI" id="CHEBI:18608"/>
        <dbReference type="ChEBI" id="CHEBI:57540"/>
        <dbReference type="ChEBI" id="CHEBI:57945"/>
        <dbReference type="EC" id="1.5.1.54"/>
    </reaction>
    <physiologicalReaction direction="right-to-left" evidence="11">
        <dbReference type="Rhea" id="RHEA:19823"/>
    </physiologicalReaction>
</comment>
<evidence type="ECO:0000256" key="10">
    <source>
        <dbReference type="ARBA" id="ARBA00034478"/>
    </source>
</evidence>
<evidence type="ECO:0000256" key="2">
    <source>
        <dbReference type="ARBA" id="ARBA00004777"/>
    </source>
</evidence>
<dbReference type="Proteomes" id="UP000318704">
    <property type="component" value="Chromosome"/>
</dbReference>
<evidence type="ECO:0000256" key="6">
    <source>
        <dbReference type="ARBA" id="ARBA00022827"/>
    </source>
</evidence>
<evidence type="ECO:0000256" key="11">
    <source>
        <dbReference type="ARBA" id="ARBA00048628"/>
    </source>
</evidence>
<comment type="pathway">
    <text evidence="2 12">One-carbon metabolism; tetrahydrofolate interconversion.</text>
</comment>
<dbReference type="Pfam" id="PF02219">
    <property type="entry name" value="MTHFR"/>
    <property type="match status" value="1"/>
</dbReference>
<dbReference type="UniPathway" id="UPA00193"/>